<dbReference type="Pfam" id="PF08238">
    <property type="entry name" value="Sel1"/>
    <property type="match status" value="6"/>
</dbReference>
<dbReference type="Proteomes" id="UP000601789">
    <property type="component" value="Unassembled WGS sequence"/>
</dbReference>
<name>A0ABS0SGB1_9HYPH</name>
<dbReference type="PANTHER" id="PTHR46430:SF2">
    <property type="entry name" value="CHITIN SYNTHASE REGULATORY FACTOR 4"/>
    <property type="match status" value="1"/>
</dbReference>
<evidence type="ECO:0000256" key="2">
    <source>
        <dbReference type="SAM" id="SignalP"/>
    </source>
</evidence>
<keyword evidence="1" id="KW-0677">Repeat</keyword>
<comment type="caution">
    <text evidence="3">The sequence shown here is derived from an EMBL/GenBank/DDBJ whole genome shotgun (WGS) entry which is preliminary data.</text>
</comment>
<sequence length="323" mass="35093">MKTDLKRPSALILMVLVSAAVLPASAQEPDGGRVLAPSLETVAPERFGENPADVAYSAYQRGYYLTALQLATPLAVAGNPASQTLVAEIYSRGLGVKPDLAKAMEWYEKASEQNVPDATFQLAMILIDGGPEFRDRDRAFELLKKAADVGHRQAQFNYAQMAIARMPGQRGYKEAVVYLERAADGGLPEAQYAMAQLRIRGLDGKIDNNEARAWLEKAAQQGFDTAQIDLGTWLVEHSGTAAGQEQGFGWLMRAASAGNPAAQNRVAKLYRAGVGVAADRVQAAKWYLRARRAGLIDPLMEDQLQGMTEAELRLATLDADRLD</sequence>
<dbReference type="SMART" id="SM00671">
    <property type="entry name" value="SEL1"/>
    <property type="match status" value="6"/>
</dbReference>
<keyword evidence="2" id="KW-0732">Signal</keyword>
<dbReference type="InterPro" id="IPR006597">
    <property type="entry name" value="Sel1-like"/>
</dbReference>
<dbReference type="EMBL" id="JADGMQ010000015">
    <property type="protein sequence ID" value="MBI1622348.1"/>
    <property type="molecule type" value="Genomic_DNA"/>
</dbReference>
<feature type="chain" id="PRO_5046737749" evidence="2">
    <location>
        <begin position="27"/>
        <end position="323"/>
    </location>
</feature>
<reference evidence="3 4" key="1">
    <citation type="submission" date="2020-10" db="EMBL/GenBank/DDBJ databases">
        <title>Aquamicrobium zhengzhouensis sp. nov., a exopolysaccharide producing bacterium isolated from farmland soil.</title>
        <authorList>
            <person name="Wang X."/>
        </authorList>
    </citation>
    <scope>NUCLEOTIDE SEQUENCE [LARGE SCALE GENOMIC DNA]</scope>
    <source>
        <strain evidence="4">cd-1</strain>
    </source>
</reference>
<protein>
    <submittedName>
        <fullName evidence="3">Sel1 repeat family protein</fullName>
    </submittedName>
</protein>
<dbReference type="InterPro" id="IPR051726">
    <property type="entry name" value="Chitin_Synth_Reg"/>
</dbReference>
<keyword evidence="4" id="KW-1185">Reference proteome</keyword>
<evidence type="ECO:0000313" key="3">
    <source>
        <dbReference type="EMBL" id="MBI1622348.1"/>
    </source>
</evidence>
<proteinExistence type="predicted"/>
<evidence type="ECO:0000256" key="1">
    <source>
        <dbReference type="ARBA" id="ARBA00022737"/>
    </source>
</evidence>
<dbReference type="PANTHER" id="PTHR46430">
    <property type="entry name" value="PROTEIN SKT5-RELATED"/>
    <property type="match status" value="1"/>
</dbReference>
<accession>A0ABS0SGB1</accession>
<dbReference type="RefSeq" id="WP_198477906.1">
    <property type="nucleotide sequence ID" value="NZ_JADGMQ010000015.1"/>
</dbReference>
<dbReference type="InterPro" id="IPR011990">
    <property type="entry name" value="TPR-like_helical_dom_sf"/>
</dbReference>
<gene>
    <name evidence="3" type="ORF">IOD40_16935</name>
</gene>
<organism evidence="3 4">
    <name type="scientific">Aquamicrobium zhengzhouense</name>
    <dbReference type="NCBI Taxonomy" id="2781738"/>
    <lineage>
        <taxon>Bacteria</taxon>
        <taxon>Pseudomonadati</taxon>
        <taxon>Pseudomonadota</taxon>
        <taxon>Alphaproteobacteria</taxon>
        <taxon>Hyphomicrobiales</taxon>
        <taxon>Phyllobacteriaceae</taxon>
        <taxon>Aquamicrobium</taxon>
    </lineage>
</organism>
<feature type="signal peptide" evidence="2">
    <location>
        <begin position="1"/>
        <end position="26"/>
    </location>
</feature>
<evidence type="ECO:0000313" key="4">
    <source>
        <dbReference type="Proteomes" id="UP000601789"/>
    </source>
</evidence>
<dbReference type="SUPFAM" id="SSF81901">
    <property type="entry name" value="HCP-like"/>
    <property type="match status" value="1"/>
</dbReference>
<dbReference type="Gene3D" id="1.25.40.10">
    <property type="entry name" value="Tetratricopeptide repeat domain"/>
    <property type="match status" value="2"/>
</dbReference>